<feature type="chain" id="PRO_5016280048" evidence="3">
    <location>
        <begin position="23"/>
        <end position="379"/>
    </location>
</feature>
<evidence type="ECO:0000313" key="6">
    <source>
        <dbReference type="Proteomes" id="UP000248259"/>
    </source>
</evidence>
<feature type="domain" description="Leucine-binding protein" evidence="4">
    <location>
        <begin position="24"/>
        <end position="358"/>
    </location>
</feature>
<sequence length="379" mass="39641">MKLKKLAVAVSVASLFSLPAWADINVGITVSATGPASALGAPQKNTLALLPTTIAGEKVNYILLDDATDPTQASKNAKKLVDENKVDVLIGSSTVSNSLAVTEIAVESKTPLLALAPMNLPPEKGHWVFRMPQHNGIMAGAIAEDMVANGVKSIGMIGFADPYGESFMAEMKKAAEEKGITIAITEKFNRADTSVMGQSVKIVAAKPDAVLIVASGTPSALPHSTLVERGFKGRIYQTHGAIGRDVLRVGGKALEGGIFVTGPIIVGDQLPDSHPLKASIKEYVTAYEGKYGAGSLGPQGGHLWDAYALIAAAVPAAKAKAQPGTAEFRAALRDAIEGSKDVVGVHGVFNMSPTDHFGHDERARVLVKVENGAYKLMTK</sequence>
<dbReference type="CDD" id="cd06333">
    <property type="entry name" value="PBP1_ABC_RPA1789-like"/>
    <property type="match status" value="1"/>
</dbReference>
<organism evidence="5 6">
    <name type="scientific">Parazoarcus communis SWub3 = DSM 12120</name>
    <dbReference type="NCBI Taxonomy" id="1121029"/>
    <lineage>
        <taxon>Bacteria</taxon>
        <taxon>Pseudomonadati</taxon>
        <taxon>Pseudomonadota</taxon>
        <taxon>Betaproteobacteria</taxon>
        <taxon>Rhodocyclales</taxon>
        <taxon>Zoogloeaceae</taxon>
        <taxon>Parazoarcus</taxon>
    </lineage>
</organism>
<evidence type="ECO:0000256" key="3">
    <source>
        <dbReference type="SAM" id="SignalP"/>
    </source>
</evidence>
<dbReference type="InterPro" id="IPR051010">
    <property type="entry name" value="BCAA_transport"/>
</dbReference>
<evidence type="ECO:0000313" key="5">
    <source>
        <dbReference type="EMBL" id="PZA14333.1"/>
    </source>
</evidence>
<comment type="similarity">
    <text evidence="1">Belongs to the leucine-binding protein family.</text>
</comment>
<dbReference type="Proteomes" id="UP000248259">
    <property type="component" value="Unassembled WGS sequence"/>
</dbReference>
<dbReference type="SUPFAM" id="SSF53822">
    <property type="entry name" value="Periplasmic binding protein-like I"/>
    <property type="match status" value="1"/>
</dbReference>
<feature type="signal peptide" evidence="3">
    <location>
        <begin position="1"/>
        <end position="22"/>
    </location>
</feature>
<dbReference type="InterPro" id="IPR028081">
    <property type="entry name" value="Leu-bd"/>
</dbReference>
<gene>
    <name evidence="5" type="ORF">DNK49_22405</name>
</gene>
<name>A0A323UQN6_9RHOO</name>
<dbReference type="OrthoDB" id="5290698at2"/>
<keyword evidence="6" id="KW-1185">Reference proteome</keyword>
<comment type="caution">
    <text evidence="5">The sequence shown here is derived from an EMBL/GenBank/DDBJ whole genome shotgun (WGS) entry which is preliminary data.</text>
</comment>
<dbReference type="Pfam" id="PF13458">
    <property type="entry name" value="Peripla_BP_6"/>
    <property type="match status" value="1"/>
</dbReference>
<accession>A0A323UQN6</accession>
<dbReference type="AlphaFoldDB" id="A0A323UQN6"/>
<keyword evidence="2 3" id="KW-0732">Signal</keyword>
<dbReference type="InterPro" id="IPR028082">
    <property type="entry name" value="Peripla_BP_I"/>
</dbReference>
<evidence type="ECO:0000259" key="4">
    <source>
        <dbReference type="Pfam" id="PF13458"/>
    </source>
</evidence>
<dbReference type="PANTHER" id="PTHR30483">
    <property type="entry name" value="LEUCINE-SPECIFIC-BINDING PROTEIN"/>
    <property type="match status" value="1"/>
</dbReference>
<evidence type="ECO:0000256" key="2">
    <source>
        <dbReference type="ARBA" id="ARBA00022729"/>
    </source>
</evidence>
<protein>
    <submittedName>
        <fullName evidence="5">Branched-chain amino acid ABC transporter substrate-binding protein</fullName>
    </submittedName>
</protein>
<dbReference type="EMBL" id="QKOE01000038">
    <property type="protein sequence ID" value="PZA14333.1"/>
    <property type="molecule type" value="Genomic_DNA"/>
</dbReference>
<evidence type="ECO:0000256" key="1">
    <source>
        <dbReference type="ARBA" id="ARBA00010062"/>
    </source>
</evidence>
<dbReference type="PANTHER" id="PTHR30483:SF38">
    <property type="entry name" value="BLR7848 PROTEIN"/>
    <property type="match status" value="1"/>
</dbReference>
<dbReference type="RefSeq" id="WP_110530249.1">
    <property type="nucleotide sequence ID" value="NZ_QKOE01000038.1"/>
</dbReference>
<reference evidence="5 6" key="1">
    <citation type="submission" date="2018-06" db="EMBL/GenBank/DDBJ databases">
        <title>Azoarcus communis strain SWub3 genome.</title>
        <authorList>
            <person name="Zorraquino Salvo V."/>
            <person name="Toubiana D."/>
            <person name="Blumwald E."/>
        </authorList>
    </citation>
    <scope>NUCLEOTIDE SEQUENCE [LARGE SCALE GENOMIC DNA]</scope>
    <source>
        <strain evidence="5 6">SWub3</strain>
    </source>
</reference>
<proteinExistence type="inferred from homology"/>
<dbReference type="Gene3D" id="3.40.50.2300">
    <property type="match status" value="2"/>
</dbReference>